<reference evidence="3" key="1">
    <citation type="submission" date="2019-04" db="EMBL/GenBank/DDBJ databases">
        <title>Evolution of Biomass-Degrading Anaerobic Consortia Revealed by Metagenomics.</title>
        <authorList>
            <person name="Peng X."/>
        </authorList>
    </citation>
    <scope>NUCLEOTIDE SEQUENCE</scope>
    <source>
        <strain evidence="3">SIG13</strain>
    </source>
</reference>
<organism evidence="3 4">
    <name type="scientific">Methanobrevibacter millerae</name>
    <dbReference type="NCBI Taxonomy" id="230361"/>
    <lineage>
        <taxon>Archaea</taxon>
        <taxon>Methanobacteriati</taxon>
        <taxon>Methanobacteriota</taxon>
        <taxon>Methanomada group</taxon>
        <taxon>Methanobacteria</taxon>
        <taxon>Methanobacteriales</taxon>
        <taxon>Methanobacteriaceae</taxon>
        <taxon>Methanobrevibacter</taxon>
    </lineage>
</organism>
<gene>
    <name evidence="3" type="ORF">E7Z74_00490</name>
</gene>
<dbReference type="InterPro" id="IPR038029">
    <property type="entry name" value="GbiG_N_sf"/>
</dbReference>
<dbReference type="InterPro" id="IPR021744">
    <property type="entry name" value="CbiG_N"/>
</dbReference>
<dbReference type="SUPFAM" id="SSF159672">
    <property type="entry name" value="CbiG N-terminal domain-like"/>
    <property type="match status" value="1"/>
</dbReference>
<feature type="domain" description="Cobalamin synthesis G N-terminal" evidence="2">
    <location>
        <begin position="43"/>
        <end position="122"/>
    </location>
</feature>
<name>A0A8T3VGM8_9EURY</name>
<accession>A0A8T3VGM8</accession>
<evidence type="ECO:0000313" key="3">
    <source>
        <dbReference type="EMBL" id="MBE6509737.1"/>
    </source>
</evidence>
<feature type="domain" description="CobE/GbiG C-terminal" evidence="1">
    <location>
        <begin position="214"/>
        <end position="334"/>
    </location>
</feature>
<dbReference type="GO" id="GO:0009236">
    <property type="term" value="P:cobalamin biosynthetic process"/>
    <property type="evidence" value="ECO:0007669"/>
    <property type="project" value="InterPro"/>
</dbReference>
<sequence length="340" mass="38028">MKIAIVSVSKKGYELSFKLKELLDNDSTIIKCDIYHKDVKTVFNLIFNEYDAIIAIMASGILIRSISHLIVSKTSDPAILNIDDNGNFVISMLSGHLGGANQLTLKIADLIDATPVITTSTDVNKKLGIDVLAKDLYLSIDNTKEILYFNKSILESKPLYFTVNNNSNYDYLFNYLNDNTLEMDVSIYFSSKVKEDEIEVKCDNHKIMLKPRKIVFGIGCRRGKSKDEIKKAIEKVLDDLNMDKSRIDMLSSAEIKKDEQGILDLSDELNVSVNFVDLDRLKLFKSNDIQESDFVKSKFGIAGVCEPSALITAGFNSKLIYKKTAFDGVTVSVALGENKK</sequence>
<dbReference type="InterPro" id="IPR052553">
    <property type="entry name" value="CbiG_hydrolase"/>
</dbReference>
<dbReference type="PANTHER" id="PTHR37477">
    <property type="entry name" value="COBALT-PRECORRIN-5A HYDROLASE"/>
    <property type="match status" value="1"/>
</dbReference>
<dbReference type="PANTHER" id="PTHR37477:SF1">
    <property type="entry name" value="COBALT-PRECORRIN-5A HYDROLASE"/>
    <property type="match status" value="1"/>
</dbReference>
<dbReference type="Pfam" id="PF11760">
    <property type="entry name" value="CbiG_N"/>
    <property type="match status" value="1"/>
</dbReference>
<dbReference type="EMBL" id="SUTF01000001">
    <property type="protein sequence ID" value="MBE6509737.1"/>
    <property type="molecule type" value="Genomic_DNA"/>
</dbReference>
<dbReference type="Gene3D" id="3.40.50.11220">
    <property type="match status" value="1"/>
</dbReference>
<proteinExistence type="predicted"/>
<dbReference type="InterPro" id="IPR002750">
    <property type="entry name" value="CobE/GbiG_C"/>
</dbReference>
<evidence type="ECO:0000313" key="4">
    <source>
        <dbReference type="Proteomes" id="UP000713479"/>
    </source>
</evidence>
<dbReference type="InterPro" id="IPR036518">
    <property type="entry name" value="CobE/GbiG_C_sf"/>
</dbReference>
<evidence type="ECO:0000259" key="2">
    <source>
        <dbReference type="Pfam" id="PF11760"/>
    </source>
</evidence>
<dbReference type="Gene3D" id="3.30.420.180">
    <property type="entry name" value="CobE/GbiG C-terminal domain"/>
    <property type="match status" value="1"/>
</dbReference>
<dbReference type="AlphaFoldDB" id="A0A8T3VGM8"/>
<dbReference type="SUPFAM" id="SSF159664">
    <property type="entry name" value="CobE/GbiG C-terminal domain-like"/>
    <property type="match status" value="1"/>
</dbReference>
<dbReference type="Proteomes" id="UP000713479">
    <property type="component" value="Unassembled WGS sequence"/>
</dbReference>
<comment type="caution">
    <text evidence="3">The sequence shown here is derived from an EMBL/GenBank/DDBJ whole genome shotgun (WGS) entry which is preliminary data.</text>
</comment>
<protein>
    <submittedName>
        <fullName evidence="3">Cobalamin biosynthesis protein CbiG</fullName>
    </submittedName>
</protein>
<dbReference type="Pfam" id="PF01890">
    <property type="entry name" value="CbiG_C"/>
    <property type="match status" value="1"/>
</dbReference>
<evidence type="ECO:0000259" key="1">
    <source>
        <dbReference type="Pfam" id="PF01890"/>
    </source>
</evidence>